<dbReference type="PANTHER" id="PTHR30193:SF37">
    <property type="entry name" value="INNER MEMBRANE ABC TRANSPORTER PERMEASE PROTEIN YCJO"/>
    <property type="match status" value="1"/>
</dbReference>
<gene>
    <name evidence="10" type="ORF">RND15_20705</name>
</gene>
<comment type="similarity">
    <text evidence="7">Belongs to the binding-protein-dependent transport system permease family.</text>
</comment>
<feature type="transmembrane region" description="Helical" evidence="7">
    <location>
        <begin position="38"/>
        <end position="60"/>
    </location>
</feature>
<sequence>MTVTETRPGAEATTAAAPGRRPPRRTWRSRLTRFDLRYTPYLFIAPFFVIFGAFAVWPLLYTGWISFHKWAIIEGDQGWTGLHNYQALFADEYFWNALLNTALLLVLGTGVQLAVALWLASVLNRKLNASAVWRAGVVLPHIVSVVAVSLVFAQLYGFHTGIVNDVLSLVGIDRVDWQANRWTAIPAVATIIIWRWAGYYALIFLAAMQGVPRELNEAAMLDGASPRRVFWSITVPSIRPTIIFSVVMSTIGAMQTFTEPQLFDVQGTDGTGGSDRQFQTLMMYLYEKGFREFNAGYAATLAWVMFLLIAVVSGINYALSRRIASKD</sequence>
<evidence type="ECO:0000259" key="9">
    <source>
        <dbReference type="PROSITE" id="PS50928"/>
    </source>
</evidence>
<feature type="transmembrane region" description="Helical" evidence="7">
    <location>
        <begin position="131"/>
        <end position="156"/>
    </location>
</feature>
<evidence type="ECO:0000256" key="6">
    <source>
        <dbReference type="ARBA" id="ARBA00023136"/>
    </source>
</evidence>
<organism evidence="10 11">
    <name type="scientific">Streptomyces lonegramiae</name>
    <dbReference type="NCBI Taxonomy" id="3075524"/>
    <lineage>
        <taxon>Bacteria</taxon>
        <taxon>Bacillati</taxon>
        <taxon>Actinomycetota</taxon>
        <taxon>Actinomycetes</taxon>
        <taxon>Kitasatosporales</taxon>
        <taxon>Streptomycetaceae</taxon>
        <taxon>Streptomyces</taxon>
    </lineage>
</organism>
<dbReference type="Proteomes" id="UP001180754">
    <property type="component" value="Unassembled WGS sequence"/>
</dbReference>
<keyword evidence="3" id="KW-1003">Cell membrane</keyword>
<feature type="region of interest" description="Disordered" evidence="8">
    <location>
        <begin position="1"/>
        <end position="24"/>
    </location>
</feature>
<evidence type="ECO:0000256" key="3">
    <source>
        <dbReference type="ARBA" id="ARBA00022475"/>
    </source>
</evidence>
<evidence type="ECO:0000256" key="4">
    <source>
        <dbReference type="ARBA" id="ARBA00022692"/>
    </source>
</evidence>
<dbReference type="Gene3D" id="1.10.3720.10">
    <property type="entry name" value="MetI-like"/>
    <property type="match status" value="1"/>
</dbReference>
<protein>
    <submittedName>
        <fullName evidence="10">Sugar ABC transporter permease</fullName>
    </submittedName>
</protein>
<dbReference type="CDD" id="cd06261">
    <property type="entry name" value="TM_PBP2"/>
    <property type="match status" value="1"/>
</dbReference>
<keyword evidence="5 7" id="KW-1133">Transmembrane helix</keyword>
<feature type="transmembrane region" description="Helical" evidence="7">
    <location>
        <begin position="93"/>
        <end position="119"/>
    </location>
</feature>
<dbReference type="InterPro" id="IPR051393">
    <property type="entry name" value="ABC_transporter_permease"/>
</dbReference>
<dbReference type="RefSeq" id="WP_311725579.1">
    <property type="nucleotide sequence ID" value="NZ_JAVRFD010000009.1"/>
</dbReference>
<evidence type="ECO:0000256" key="5">
    <source>
        <dbReference type="ARBA" id="ARBA00022989"/>
    </source>
</evidence>
<feature type="transmembrane region" description="Helical" evidence="7">
    <location>
        <begin position="184"/>
        <end position="208"/>
    </location>
</feature>
<comment type="caution">
    <text evidence="10">The sequence shown here is derived from an EMBL/GenBank/DDBJ whole genome shotgun (WGS) entry which is preliminary data.</text>
</comment>
<keyword evidence="11" id="KW-1185">Reference proteome</keyword>
<keyword evidence="2 7" id="KW-0813">Transport</keyword>
<proteinExistence type="inferred from homology"/>
<evidence type="ECO:0000256" key="2">
    <source>
        <dbReference type="ARBA" id="ARBA00022448"/>
    </source>
</evidence>
<dbReference type="EMBL" id="JAVRFD010000009">
    <property type="protein sequence ID" value="MDT0545111.1"/>
    <property type="molecule type" value="Genomic_DNA"/>
</dbReference>
<dbReference type="PANTHER" id="PTHR30193">
    <property type="entry name" value="ABC TRANSPORTER PERMEASE PROTEIN"/>
    <property type="match status" value="1"/>
</dbReference>
<name>A0ABU2XHW8_9ACTN</name>
<dbReference type="Pfam" id="PF00528">
    <property type="entry name" value="BPD_transp_1"/>
    <property type="match status" value="1"/>
</dbReference>
<evidence type="ECO:0000313" key="10">
    <source>
        <dbReference type="EMBL" id="MDT0545111.1"/>
    </source>
</evidence>
<feature type="transmembrane region" description="Helical" evidence="7">
    <location>
        <begin position="229"/>
        <end position="254"/>
    </location>
</feature>
<feature type="domain" description="ABC transmembrane type-1" evidence="9">
    <location>
        <begin position="98"/>
        <end position="316"/>
    </location>
</feature>
<accession>A0ABU2XHW8</accession>
<keyword evidence="4 7" id="KW-0812">Transmembrane</keyword>
<comment type="subcellular location">
    <subcellularLocation>
        <location evidence="1 7">Cell membrane</location>
        <topology evidence="1 7">Multi-pass membrane protein</topology>
    </subcellularLocation>
</comment>
<dbReference type="SUPFAM" id="SSF161098">
    <property type="entry name" value="MetI-like"/>
    <property type="match status" value="1"/>
</dbReference>
<dbReference type="InterPro" id="IPR000515">
    <property type="entry name" value="MetI-like"/>
</dbReference>
<reference evidence="10" key="1">
    <citation type="submission" date="2024-05" db="EMBL/GenBank/DDBJ databases">
        <title>30 novel species of actinomycetes from the DSMZ collection.</title>
        <authorList>
            <person name="Nouioui I."/>
        </authorList>
    </citation>
    <scope>NUCLEOTIDE SEQUENCE</scope>
    <source>
        <strain evidence="10">DSM 41529</strain>
    </source>
</reference>
<dbReference type="PROSITE" id="PS50928">
    <property type="entry name" value="ABC_TM1"/>
    <property type="match status" value="1"/>
</dbReference>
<evidence type="ECO:0000313" key="11">
    <source>
        <dbReference type="Proteomes" id="UP001180754"/>
    </source>
</evidence>
<dbReference type="InterPro" id="IPR035906">
    <property type="entry name" value="MetI-like_sf"/>
</dbReference>
<keyword evidence="6 7" id="KW-0472">Membrane</keyword>
<evidence type="ECO:0000256" key="1">
    <source>
        <dbReference type="ARBA" id="ARBA00004651"/>
    </source>
</evidence>
<evidence type="ECO:0000256" key="8">
    <source>
        <dbReference type="SAM" id="MobiDB-lite"/>
    </source>
</evidence>
<feature type="transmembrane region" description="Helical" evidence="7">
    <location>
        <begin position="295"/>
        <end position="319"/>
    </location>
</feature>
<evidence type="ECO:0000256" key="7">
    <source>
        <dbReference type="RuleBase" id="RU363032"/>
    </source>
</evidence>
<feature type="compositionally biased region" description="Low complexity" evidence="8">
    <location>
        <begin position="1"/>
        <end position="19"/>
    </location>
</feature>